<keyword evidence="11" id="KW-0012">Acyltransferase</keyword>
<comment type="caution">
    <text evidence="11">The sequence shown here is derived from an EMBL/GenBank/DDBJ whole genome shotgun (WGS) entry which is preliminary data.</text>
</comment>
<proteinExistence type="inferred from homology"/>
<evidence type="ECO:0000256" key="7">
    <source>
        <dbReference type="ARBA" id="ARBA00023136"/>
    </source>
</evidence>
<comment type="subunit">
    <text evidence="10">Probably interacts with PlsX.</text>
</comment>
<dbReference type="NCBIfam" id="TIGR00023">
    <property type="entry name" value="glycerol-3-phosphate 1-O-acyltransferase PlsY"/>
    <property type="match status" value="1"/>
</dbReference>
<comment type="pathway">
    <text evidence="10">Lipid metabolism; phospholipid metabolism.</text>
</comment>
<organism evidence="11 12">
    <name type="scientific">Bittarella massiliensis</name>
    <name type="common">ex Durand et al. 2017</name>
    <dbReference type="NCBI Taxonomy" id="1720313"/>
    <lineage>
        <taxon>Bacteria</taxon>
        <taxon>Bacillati</taxon>
        <taxon>Bacillota</taxon>
        <taxon>Clostridia</taxon>
        <taxon>Eubacteriales</taxon>
        <taxon>Oscillospiraceae</taxon>
        <taxon>Bittarella (ex Durand et al. 2017)</taxon>
    </lineage>
</organism>
<dbReference type="HAMAP" id="MF_01043">
    <property type="entry name" value="PlsY"/>
    <property type="match status" value="1"/>
</dbReference>
<keyword evidence="3 10" id="KW-0808">Transferase</keyword>
<dbReference type="SMART" id="SM01207">
    <property type="entry name" value="G3P_acyltransf"/>
    <property type="match status" value="1"/>
</dbReference>
<keyword evidence="6 10" id="KW-0443">Lipid metabolism</keyword>
<keyword evidence="7 10" id="KW-0472">Membrane</keyword>
<keyword evidence="9 10" id="KW-1208">Phospholipid metabolism</keyword>
<dbReference type="GO" id="GO:0043772">
    <property type="term" value="F:acyl-phosphate glycerol-3-phosphate acyltransferase activity"/>
    <property type="evidence" value="ECO:0007669"/>
    <property type="project" value="UniProtKB-UniRule"/>
</dbReference>
<keyword evidence="1 10" id="KW-1003">Cell membrane</keyword>
<dbReference type="InterPro" id="IPR003811">
    <property type="entry name" value="G3P_acylTferase_PlsY"/>
</dbReference>
<dbReference type="PANTHER" id="PTHR30309">
    <property type="entry name" value="INNER MEMBRANE PROTEIN YGIH"/>
    <property type="match status" value="1"/>
</dbReference>
<feature type="transmembrane region" description="Helical" evidence="10">
    <location>
        <begin position="54"/>
        <end position="79"/>
    </location>
</feature>
<evidence type="ECO:0000256" key="4">
    <source>
        <dbReference type="ARBA" id="ARBA00022692"/>
    </source>
</evidence>
<evidence type="ECO:0000256" key="5">
    <source>
        <dbReference type="ARBA" id="ARBA00022989"/>
    </source>
</evidence>
<evidence type="ECO:0000256" key="8">
    <source>
        <dbReference type="ARBA" id="ARBA00023209"/>
    </source>
</evidence>
<dbReference type="AlphaFoldDB" id="A0AAW5KGM1"/>
<gene>
    <name evidence="10 11" type="primary">plsY</name>
    <name evidence="11" type="ORF">NE646_05395</name>
</gene>
<keyword evidence="8 10" id="KW-0594">Phospholipid biosynthesis</keyword>
<keyword evidence="4 10" id="KW-0812">Transmembrane</keyword>
<comment type="subcellular location">
    <subcellularLocation>
        <location evidence="10">Cell membrane</location>
        <topology evidence="10">Multi-pass membrane protein</topology>
    </subcellularLocation>
</comment>
<comment type="similarity">
    <text evidence="10">Belongs to the PlsY family.</text>
</comment>
<dbReference type="EC" id="2.3.1.275" evidence="10"/>
<name>A0AAW5KGM1_9FIRM</name>
<feature type="transmembrane region" description="Helical" evidence="10">
    <location>
        <begin position="122"/>
        <end position="143"/>
    </location>
</feature>
<evidence type="ECO:0000313" key="11">
    <source>
        <dbReference type="EMBL" id="MCQ4949099.1"/>
    </source>
</evidence>
<dbReference type="Pfam" id="PF02660">
    <property type="entry name" value="G3P_acyltransf"/>
    <property type="match status" value="1"/>
</dbReference>
<accession>A0AAW5KGM1</accession>
<dbReference type="EMBL" id="JANGAB010000002">
    <property type="protein sequence ID" value="MCQ4949099.1"/>
    <property type="molecule type" value="Genomic_DNA"/>
</dbReference>
<evidence type="ECO:0000256" key="1">
    <source>
        <dbReference type="ARBA" id="ARBA00022475"/>
    </source>
</evidence>
<dbReference type="GO" id="GO:0008654">
    <property type="term" value="P:phospholipid biosynthetic process"/>
    <property type="evidence" value="ECO:0007669"/>
    <property type="project" value="UniProtKB-UniRule"/>
</dbReference>
<evidence type="ECO:0000256" key="2">
    <source>
        <dbReference type="ARBA" id="ARBA00022516"/>
    </source>
</evidence>
<comment type="function">
    <text evidence="10">Catalyzes the transfer of an acyl group from acyl-phosphate (acyl-PO(4)) to glycerol-3-phosphate (G3P) to form lysophosphatidic acid (LPA). This enzyme utilizes acyl-phosphate as fatty acyl donor, but not acyl-CoA or acyl-ACP.</text>
</comment>
<sequence>MTATQILWMAGVALVSYLLGSVSWAVIVGRVFLKDDVRKYGSGNAGMTNVLRTAGKGAAALVAVGDFSKGAISVLLGRLVFQYALGLDPIYGAYLGGYFAVLGHIFPLYFHFKGGKGVLTSAGAAVLIDPISVALTAVVFAAVTFTSKIVSLGSIVMALCYPVITYFVSRALGRDPVTVTICAVIFAAIIIFMHRSNIGRLLRGEENRFGKKKEKVQK</sequence>
<feature type="transmembrane region" description="Helical" evidence="10">
    <location>
        <begin position="91"/>
        <end position="110"/>
    </location>
</feature>
<keyword evidence="5 10" id="KW-1133">Transmembrane helix</keyword>
<dbReference type="GO" id="GO:0005886">
    <property type="term" value="C:plasma membrane"/>
    <property type="evidence" value="ECO:0007669"/>
    <property type="project" value="UniProtKB-SubCell"/>
</dbReference>
<feature type="transmembrane region" description="Helical" evidence="10">
    <location>
        <begin position="6"/>
        <end position="33"/>
    </location>
</feature>
<dbReference type="Proteomes" id="UP001205063">
    <property type="component" value="Unassembled WGS sequence"/>
</dbReference>
<protein>
    <recommendedName>
        <fullName evidence="10">Glycerol-3-phosphate acyltransferase</fullName>
    </recommendedName>
    <alternativeName>
        <fullName evidence="10">Acyl-PO4 G3P acyltransferase</fullName>
    </alternativeName>
    <alternativeName>
        <fullName evidence="10">Acyl-phosphate--glycerol-3-phosphate acyltransferase</fullName>
    </alternativeName>
    <alternativeName>
        <fullName evidence="10">G3P acyltransferase</fullName>
        <shortName evidence="10">GPAT</shortName>
        <ecNumber evidence="10">2.3.1.275</ecNumber>
    </alternativeName>
    <alternativeName>
        <fullName evidence="10">Lysophosphatidic acid synthase</fullName>
        <shortName evidence="10">LPA synthase</shortName>
    </alternativeName>
</protein>
<evidence type="ECO:0000313" key="12">
    <source>
        <dbReference type="Proteomes" id="UP001205063"/>
    </source>
</evidence>
<evidence type="ECO:0000256" key="3">
    <source>
        <dbReference type="ARBA" id="ARBA00022679"/>
    </source>
</evidence>
<keyword evidence="2 10" id="KW-0444">Lipid biosynthesis</keyword>
<reference evidence="11" key="1">
    <citation type="submission" date="2022-06" db="EMBL/GenBank/DDBJ databases">
        <title>Isolation of gut microbiota from human fecal samples.</title>
        <authorList>
            <person name="Pamer E.G."/>
            <person name="Barat B."/>
            <person name="Waligurski E."/>
            <person name="Medina S."/>
            <person name="Paddock L."/>
            <person name="Mostad J."/>
        </authorList>
    </citation>
    <scope>NUCLEOTIDE SEQUENCE</scope>
    <source>
        <strain evidence="11">DFI.7.96</strain>
    </source>
</reference>
<comment type="catalytic activity">
    <reaction evidence="10">
        <text>an acyl phosphate + sn-glycerol 3-phosphate = a 1-acyl-sn-glycero-3-phosphate + phosphate</text>
        <dbReference type="Rhea" id="RHEA:34075"/>
        <dbReference type="ChEBI" id="CHEBI:43474"/>
        <dbReference type="ChEBI" id="CHEBI:57597"/>
        <dbReference type="ChEBI" id="CHEBI:57970"/>
        <dbReference type="ChEBI" id="CHEBI:59918"/>
        <dbReference type="EC" id="2.3.1.275"/>
    </reaction>
</comment>
<dbReference type="PANTHER" id="PTHR30309:SF0">
    <property type="entry name" value="GLYCEROL-3-PHOSPHATE ACYLTRANSFERASE-RELATED"/>
    <property type="match status" value="1"/>
</dbReference>
<evidence type="ECO:0000256" key="6">
    <source>
        <dbReference type="ARBA" id="ARBA00023098"/>
    </source>
</evidence>
<feature type="transmembrane region" description="Helical" evidence="10">
    <location>
        <begin position="176"/>
        <end position="194"/>
    </location>
</feature>
<evidence type="ECO:0000256" key="9">
    <source>
        <dbReference type="ARBA" id="ARBA00023264"/>
    </source>
</evidence>
<feature type="transmembrane region" description="Helical" evidence="10">
    <location>
        <begin position="149"/>
        <end position="169"/>
    </location>
</feature>
<evidence type="ECO:0000256" key="10">
    <source>
        <dbReference type="HAMAP-Rule" id="MF_01043"/>
    </source>
</evidence>
<dbReference type="RefSeq" id="WP_256135799.1">
    <property type="nucleotide sequence ID" value="NZ_JANGAB010000002.1"/>
</dbReference>